<proteinExistence type="predicted"/>
<dbReference type="EMBL" id="CP002475">
    <property type="protein sequence ID" value="ADW04146.1"/>
    <property type="molecule type" value="Genomic_DNA"/>
</dbReference>
<dbReference type="OrthoDB" id="4279612at2"/>
<dbReference type="Proteomes" id="UP000002066">
    <property type="component" value="Chromosome"/>
</dbReference>
<evidence type="ECO:0000313" key="1">
    <source>
        <dbReference type="EMBL" id="ADW04146.1"/>
    </source>
</evidence>
<name>A0A8D3WKI0_STRFA</name>
<accession>A0A8D3WKI0</accession>
<sequence>MDQRSSPGPAPCWVPASGHALRHVGVHFDAVRVIGSAGDEVAYELMQFTDFRAGPIVRSGVGDRSTYFLLPPQSAAAYRWPIRARLIGRDLRCDAFVGIPALEGRTWPLDWRSRPTREAPFVEVKLLHEVAVALLAG</sequence>
<evidence type="ECO:0000313" key="2">
    <source>
        <dbReference type="Proteomes" id="UP000002066"/>
    </source>
</evidence>
<dbReference type="AlphaFoldDB" id="A0A8D3WKI0"/>
<gene>
    <name evidence="1" type="ordered locus">Sfla_2718</name>
</gene>
<dbReference type="KEGG" id="sfa:Sfla_2718"/>
<organism evidence="1 2">
    <name type="scientific">Streptomyces pratensis (strain ATCC 33331 / IAF-45CD)</name>
    <dbReference type="NCBI Taxonomy" id="591167"/>
    <lineage>
        <taxon>Bacteria</taxon>
        <taxon>Bacillati</taxon>
        <taxon>Actinomycetota</taxon>
        <taxon>Actinomycetes</taxon>
        <taxon>Kitasatosporales</taxon>
        <taxon>Streptomycetaceae</taxon>
        <taxon>Streptomyces</taxon>
    </lineage>
</organism>
<reference evidence="1 2" key="1">
    <citation type="submission" date="2011-01" db="EMBL/GenBank/DDBJ databases">
        <title>Complete sequence of chromosome of Streptomyces flavogriseus ATCC 33331.</title>
        <authorList>
            <consortium name="US DOE Joint Genome Institute"/>
            <person name="Lucas S."/>
            <person name="Copeland A."/>
            <person name="Lapidus A."/>
            <person name="Cheng J.-F."/>
            <person name="Goodwin L."/>
            <person name="Pitluck S."/>
            <person name="Davenport K."/>
            <person name="Detter J.C."/>
            <person name="Han C."/>
            <person name="Tapia R."/>
            <person name="Land M."/>
            <person name="Hauser L."/>
            <person name="Kyrpides N."/>
            <person name="Ivanova N."/>
            <person name="Ovchinnikova G."/>
            <person name="Pagani I."/>
            <person name="Brumm P."/>
            <person name="Mead D."/>
            <person name="Woyke T."/>
        </authorList>
    </citation>
    <scope>NUCLEOTIDE SEQUENCE [LARGE SCALE GENOMIC DNA]</scope>
    <source>
        <strain evidence="2">ATCC 33331 / IAF-45CD</strain>
    </source>
</reference>
<protein>
    <submittedName>
        <fullName evidence="1">Uncharacterized protein</fullName>
    </submittedName>
</protein>